<evidence type="ECO:0000313" key="1">
    <source>
        <dbReference type="EMBL" id="VDN04200.1"/>
    </source>
</evidence>
<proteinExistence type="predicted"/>
<dbReference type="AlphaFoldDB" id="A0A0N5D1S9"/>
<keyword evidence="2" id="KW-1185">Reference proteome</keyword>
<sequence>MTSSTVIAPEFHWAPDKIKAGQFKYKGPLKVFINEPVTLTHDLENVEIDSPKSQDHIVFDDDLNEVHEIGSEVEVIMDSRTVGQNNP</sequence>
<name>A0A0N5D1S9_THECL</name>
<organism evidence="3">
    <name type="scientific">Thelazia callipaeda</name>
    <name type="common">Oriental eyeworm</name>
    <name type="synonym">Parasitic nematode</name>
    <dbReference type="NCBI Taxonomy" id="103827"/>
    <lineage>
        <taxon>Eukaryota</taxon>
        <taxon>Metazoa</taxon>
        <taxon>Ecdysozoa</taxon>
        <taxon>Nematoda</taxon>
        <taxon>Chromadorea</taxon>
        <taxon>Rhabditida</taxon>
        <taxon>Spirurina</taxon>
        <taxon>Spiruromorpha</taxon>
        <taxon>Thelazioidea</taxon>
        <taxon>Thelaziidae</taxon>
        <taxon>Thelazia</taxon>
    </lineage>
</organism>
<dbReference type="WBParaSite" id="TCLT_0000681701-mRNA-1">
    <property type="protein sequence ID" value="TCLT_0000681701-mRNA-1"/>
    <property type="gene ID" value="TCLT_0000681701"/>
</dbReference>
<reference evidence="3" key="1">
    <citation type="submission" date="2017-02" db="UniProtKB">
        <authorList>
            <consortium name="WormBaseParasite"/>
        </authorList>
    </citation>
    <scope>IDENTIFICATION</scope>
</reference>
<dbReference type="OrthoDB" id="5876428at2759"/>
<gene>
    <name evidence="1" type="ORF">TCLT_LOCUS6806</name>
</gene>
<accession>A0A0N5D1S9</accession>
<protein>
    <submittedName>
        <fullName evidence="3">Reverse transcriptase domain-containing protein</fullName>
    </submittedName>
</protein>
<dbReference type="OMA" id="VIAPEFH"/>
<dbReference type="EMBL" id="UYYF01004446">
    <property type="protein sequence ID" value="VDN04200.1"/>
    <property type="molecule type" value="Genomic_DNA"/>
</dbReference>
<evidence type="ECO:0000313" key="3">
    <source>
        <dbReference type="WBParaSite" id="TCLT_0000681701-mRNA-1"/>
    </source>
</evidence>
<dbReference type="Proteomes" id="UP000276776">
    <property type="component" value="Unassembled WGS sequence"/>
</dbReference>
<evidence type="ECO:0000313" key="2">
    <source>
        <dbReference type="Proteomes" id="UP000276776"/>
    </source>
</evidence>
<reference evidence="1 2" key="2">
    <citation type="submission" date="2018-11" db="EMBL/GenBank/DDBJ databases">
        <authorList>
            <consortium name="Pathogen Informatics"/>
        </authorList>
    </citation>
    <scope>NUCLEOTIDE SEQUENCE [LARGE SCALE GENOMIC DNA]</scope>
</reference>